<dbReference type="Proteomes" id="UP000314983">
    <property type="component" value="Chromosome 11"/>
</dbReference>
<dbReference type="CDD" id="cd02962">
    <property type="entry name" value="TMX2"/>
    <property type="match status" value="1"/>
</dbReference>
<dbReference type="GO" id="GO:0015036">
    <property type="term" value="F:disulfide oxidoreductase activity"/>
    <property type="evidence" value="ECO:0007669"/>
    <property type="project" value="TreeGrafter"/>
</dbReference>
<keyword evidence="5 7" id="KW-0472">Membrane</keyword>
<evidence type="ECO:0000313" key="9">
    <source>
        <dbReference type="Ensembl" id="ENSEEEP00000007353.1"/>
    </source>
</evidence>
<protein>
    <recommendedName>
        <fullName evidence="8">Thioredoxin domain-containing protein</fullName>
    </recommendedName>
</protein>
<name>A0A4W4E6D0_ELEEL</name>
<evidence type="ECO:0000256" key="6">
    <source>
        <dbReference type="SAM" id="MobiDB-lite"/>
    </source>
</evidence>
<keyword evidence="4 7" id="KW-1133">Transmembrane helix</keyword>
<evidence type="ECO:0000256" key="3">
    <source>
        <dbReference type="ARBA" id="ARBA00022729"/>
    </source>
</evidence>
<feature type="domain" description="Thioredoxin" evidence="8">
    <location>
        <begin position="132"/>
        <end position="269"/>
    </location>
</feature>
<dbReference type="GO" id="GO:0007420">
    <property type="term" value="P:brain development"/>
    <property type="evidence" value="ECO:0007669"/>
    <property type="project" value="TreeGrafter"/>
</dbReference>
<feature type="region of interest" description="Disordered" evidence="6">
    <location>
        <begin position="265"/>
        <end position="296"/>
    </location>
</feature>
<dbReference type="Pfam" id="PF00085">
    <property type="entry name" value="Thioredoxin"/>
    <property type="match status" value="1"/>
</dbReference>
<sequence>MALLTPLFAFLYHLPQVYKWLLKPYYIASLFMSVAFLLVRKTPGICEHLSTQREDGNPCDFDWREVEILMFLSAIVMMKNRRAITVEQHVGNIILFSKVANVILFFRLDIRMGLLYLTLCIVFLMTCKPPLYMGPEYIKYFSDKTIDEELERDSRVTWIVEFFANWSPECQSFASVYADLSLKYNCAGLKFGKVDIGRYSEVSKKYKVSTSPLSKQLPSLVLFQGGKEVMRRPQVDKKGRAVSWSFTEENIIREFNLNELYQKSKKLSKSRGERSEKPKEPEADTQEAVKESKKDK</sequence>
<reference evidence="9" key="5">
    <citation type="submission" date="2025-09" db="UniProtKB">
        <authorList>
            <consortium name="Ensembl"/>
        </authorList>
    </citation>
    <scope>IDENTIFICATION</scope>
</reference>
<keyword evidence="10" id="KW-1185">Reference proteome</keyword>
<reference evidence="9" key="3">
    <citation type="submission" date="2020-05" db="EMBL/GenBank/DDBJ databases">
        <title>Electrophorus electricus (electric eel) genome, fEleEle1, primary haplotype.</title>
        <authorList>
            <person name="Myers G."/>
            <person name="Meyer A."/>
            <person name="Fedrigo O."/>
            <person name="Formenti G."/>
            <person name="Rhie A."/>
            <person name="Tracey A."/>
            <person name="Sims Y."/>
            <person name="Jarvis E.D."/>
        </authorList>
    </citation>
    <scope>NUCLEOTIDE SEQUENCE [LARGE SCALE GENOMIC DNA]</scope>
</reference>
<evidence type="ECO:0000256" key="7">
    <source>
        <dbReference type="SAM" id="Phobius"/>
    </source>
</evidence>
<feature type="compositionally biased region" description="Basic and acidic residues" evidence="6">
    <location>
        <begin position="270"/>
        <end position="296"/>
    </location>
</feature>
<reference evidence="9" key="4">
    <citation type="submission" date="2025-08" db="UniProtKB">
        <authorList>
            <consortium name="Ensembl"/>
        </authorList>
    </citation>
    <scope>IDENTIFICATION</scope>
</reference>
<dbReference type="GO" id="GO:0031966">
    <property type="term" value="C:mitochondrial membrane"/>
    <property type="evidence" value="ECO:0007669"/>
    <property type="project" value="UniProtKB-SubCell"/>
</dbReference>
<accession>A0A4W4E6D0</accession>
<dbReference type="Ensembl" id="ENSEEET00000007453.2">
    <property type="protein sequence ID" value="ENSEEEP00000007353.1"/>
    <property type="gene ID" value="ENSEEEG00000003860.2"/>
</dbReference>
<dbReference type="GeneTree" id="ENSGT00390000003751"/>
<evidence type="ECO:0000313" key="10">
    <source>
        <dbReference type="Proteomes" id="UP000314983"/>
    </source>
</evidence>
<evidence type="ECO:0000256" key="5">
    <source>
        <dbReference type="ARBA" id="ARBA00023136"/>
    </source>
</evidence>
<dbReference type="InterPro" id="IPR037463">
    <property type="entry name" value="TMX2_thioredoxin_dom"/>
</dbReference>
<dbReference type="Gene3D" id="3.40.30.10">
    <property type="entry name" value="Glutaredoxin"/>
    <property type="match status" value="1"/>
</dbReference>
<reference evidence="10" key="1">
    <citation type="journal article" date="2014" name="Science">
        <title>Nonhuman genetics. Genomic basis for the convergent evolution of electric organs.</title>
        <authorList>
            <person name="Gallant J.R."/>
            <person name="Traeger L.L."/>
            <person name="Volkening J.D."/>
            <person name="Moffett H."/>
            <person name="Chen P.H."/>
            <person name="Novina C.D."/>
            <person name="Phillips G.N.Jr."/>
            <person name="Anand R."/>
            <person name="Wells G.B."/>
            <person name="Pinch M."/>
            <person name="Guth R."/>
            <person name="Unguez G.A."/>
            <person name="Albert J.S."/>
            <person name="Zakon H.H."/>
            <person name="Samanta M.P."/>
            <person name="Sussman M.R."/>
        </authorList>
    </citation>
    <scope>NUCLEOTIDE SEQUENCE [LARGE SCALE GENOMIC DNA]</scope>
</reference>
<keyword evidence="3" id="KW-0732">Signal</keyword>
<feature type="transmembrane region" description="Helical" evidence="7">
    <location>
        <begin position="20"/>
        <end position="39"/>
    </location>
</feature>
<dbReference type="InterPro" id="IPR036249">
    <property type="entry name" value="Thioredoxin-like_sf"/>
</dbReference>
<gene>
    <name evidence="9" type="primary">tmx2b</name>
</gene>
<evidence type="ECO:0000256" key="2">
    <source>
        <dbReference type="ARBA" id="ARBA00022692"/>
    </source>
</evidence>
<organism evidence="9 10">
    <name type="scientific">Electrophorus electricus</name>
    <name type="common">Electric eel</name>
    <name type="synonym">Gymnotus electricus</name>
    <dbReference type="NCBI Taxonomy" id="8005"/>
    <lineage>
        <taxon>Eukaryota</taxon>
        <taxon>Metazoa</taxon>
        <taxon>Chordata</taxon>
        <taxon>Craniata</taxon>
        <taxon>Vertebrata</taxon>
        <taxon>Euteleostomi</taxon>
        <taxon>Actinopterygii</taxon>
        <taxon>Neopterygii</taxon>
        <taxon>Teleostei</taxon>
        <taxon>Ostariophysi</taxon>
        <taxon>Gymnotiformes</taxon>
        <taxon>Gymnotoidei</taxon>
        <taxon>Gymnotidae</taxon>
        <taxon>Electrophorus</taxon>
    </lineage>
</organism>
<evidence type="ECO:0000256" key="1">
    <source>
        <dbReference type="ARBA" id="ARBA00004583"/>
    </source>
</evidence>
<dbReference type="PANTHER" id="PTHR15853:SF0">
    <property type="entry name" value="THIOREDOXIN-RELATED TRANSMEMBRANE PROTEIN 2"/>
    <property type="match status" value="1"/>
</dbReference>
<reference evidence="10" key="2">
    <citation type="journal article" date="2017" name="Sci. Adv.">
        <title>A tail of two voltages: Proteomic comparison of the three electric organs of the electric eel.</title>
        <authorList>
            <person name="Traeger L.L."/>
            <person name="Sabat G."/>
            <person name="Barrett-Wilt G.A."/>
            <person name="Wells G.B."/>
            <person name="Sussman M.R."/>
        </authorList>
    </citation>
    <scope>NUCLEOTIDE SEQUENCE [LARGE SCALE GENOMIC DNA]</scope>
</reference>
<feature type="transmembrane region" description="Helical" evidence="7">
    <location>
        <begin position="114"/>
        <end position="134"/>
    </location>
</feature>
<dbReference type="AlphaFoldDB" id="A0A4W4E6D0"/>
<proteinExistence type="predicted"/>
<dbReference type="PANTHER" id="PTHR15853">
    <property type="entry name" value="THIOREDOXIN-RELATED"/>
    <property type="match status" value="1"/>
</dbReference>
<dbReference type="SUPFAM" id="SSF52833">
    <property type="entry name" value="Thioredoxin-like"/>
    <property type="match status" value="1"/>
</dbReference>
<evidence type="ECO:0000256" key="4">
    <source>
        <dbReference type="ARBA" id="ARBA00022989"/>
    </source>
</evidence>
<keyword evidence="2 7" id="KW-0812">Transmembrane</keyword>
<comment type="subcellular location">
    <subcellularLocation>
        <location evidence="1">Mitochondrion membrane</location>
        <topology evidence="1">Single-pass type I membrane protein</topology>
    </subcellularLocation>
</comment>
<evidence type="ECO:0000259" key="8">
    <source>
        <dbReference type="PROSITE" id="PS51352"/>
    </source>
</evidence>
<dbReference type="InterPro" id="IPR039101">
    <property type="entry name" value="TMX2"/>
</dbReference>
<dbReference type="PROSITE" id="PS51352">
    <property type="entry name" value="THIOREDOXIN_2"/>
    <property type="match status" value="1"/>
</dbReference>
<dbReference type="InterPro" id="IPR013766">
    <property type="entry name" value="Thioredoxin_domain"/>
</dbReference>